<feature type="site" description="Interacts with tRNA" evidence="9">
    <location>
        <position position="191"/>
    </location>
</feature>
<reference evidence="14 15" key="1">
    <citation type="submission" date="2013-10" db="EMBL/GenBank/DDBJ databases">
        <title>Salinisphaera halophila YIM 95161 Genome Sequencing.</title>
        <authorList>
            <person name="Lai Q."/>
            <person name="Li C."/>
            <person name="Shao Z."/>
        </authorList>
    </citation>
    <scope>NUCLEOTIDE SEQUENCE [LARGE SCALE GENOMIC DNA]</scope>
    <source>
        <strain evidence="14 15">YIM 95161</strain>
    </source>
</reference>
<dbReference type="NCBIfam" id="TIGR00742">
    <property type="entry name" value="yjbN"/>
    <property type="match status" value="1"/>
</dbReference>
<evidence type="ECO:0000256" key="7">
    <source>
        <dbReference type="ARBA" id="ARBA00022884"/>
    </source>
</evidence>
<dbReference type="Gene3D" id="1.20.120.1460">
    <property type="match status" value="1"/>
</dbReference>
<feature type="binding site" evidence="9 12">
    <location>
        <position position="144"/>
    </location>
    <ligand>
        <name>FMN</name>
        <dbReference type="ChEBI" id="CHEBI:58210"/>
    </ligand>
</feature>
<protein>
    <recommendedName>
        <fullName evidence="9">tRNA-dihydrouridine(20/20a) synthase</fullName>
        <ecNumber evidence="9">1.3.1.91</ecNumber>
    </recommendedName>
    <alternativeName>
        <fullName evidence="9">U20-specific dihydrouridine synthase</fullName>
        <shortName evidence="9">U20-specific Dus</shortName>
    </alternativeName>
    <alternativeName>
        <fullName evidence="9">tRNA-dihydrouridine synthase A</fullName>
    </alternativeName>
</protein>
<dbReference type="InterPro" id="IPR001269">
    <property type="entry name" value="DUS_fam"/>
</dbReference>
<dbReference type="SUPFAM" id="SSF51395">
    <property type="entry name" value="FMN-linked oxidoreductases"/>
    <property type="match status" value="1"/>
</dbReference>
<dbReference type="InterPro" id="IPR004653">
    <property type="entry name" value="DusA"/>
</dbReference>
<dbReference type="EC" id="1.3.1.91" evidence="9"/>
<comment type="catalytic activity">
    <reaction evidence="9">
        <text>5,6-dihydrouridine(20) in tRNA + NADP(+) = uridine(20) in tRNA + NADPH + H(+)</text>
        <dbReference type="Rhea" id="RHEA:53336"/>
        <dbReference type="Rhea" id="RHEA-COMP:13533"/>
        <dbReference type="Rhea" id="RHEA-COMP:13534"/>
        <dbReference type="ChEBI" id="CHEBI:15378"/>
        <dbReference type="ChEBI" id="CHEBI:57783"/>
        <dbReference type="ChEBI" id="CHEBI:58349"/>
        <dbReference type="ChEBI" id="CHEBI:65315"/>
        <dbReference type="ChEBI" id="CHEBI:74443"/>
        <dbReference type="EC" id="1.3.1.91"/>
    </reaction>
</comment>
<evidence type="ECO:0000313" key="14">
    <source>
        <dbReference type="EMBL" id="ROO23927.1"/>
    </source>
</evidence>
<feature type="site" description="Interacts with tRNA; defines subfamily-specific binding signature" evidence="9">
    <location>
        <position position="307"/>
    </location>
</feature>
<proteinExistence type="inferred from homology"/>
<dbReference type="GO" id="GO:0050660">
    <property type="term" value="F:flavin adenine dinucleotide binding"/>
    <property type="evidence" value="ECO:0007669"/>
    <property type="project" value="InterPro"/>
</dbReference>
<comment type="catalytic activity">
    <reaction evidence="9">
        <text>5,6-dihydrouridine(20) in tRNA + NAD(+) = uridine(20) in tRNA + NADH + H(+)</text>
        <dbReference type="Rhea" id="RHEA:53340"/>
        <dbReference type="Rhea" id="RHEA-COMP:13533"/>
        <dbReference type="Rhea" id="RHEA-COMP:13534"/>
        <dbReference type="ChEBI" id="CHEBI:15378"/>
        <dbReference type="ChEBI" id="CHEBI:57540"/>
        <dbReference type="ChEBI" id="CHEBI:57945"/>
        <dbReference type="ChEBI" id="CHEBI:65315"/>
        <dbReference type="ChEBI" id="CHEBI:74443"/>
        <dbReference type="EC" id="1.3.1.91"/>
    </reaction>
</comment>
<dbReference type="PANTHER" id="PTHR42907">
    <property type="entry name" value="FMN-LINKED OXIDOREDUCTASES SUPERFAMILY PROTEIN"/>
    <property type="match status" value="1"/>
</dbReference>
<feature type="binding site" evidence="9 12">
    <location>
        <begin position="22"/>
        <end position="24"/>
    </location>
    <ligand>
        <name>FMN</name>
        <dbReference type="ChEBI" id="CHEBI:58210"/>
    </ligand>
</feature>
<dbReference type="Pfam" id="PF01207">
    <property type="entry name" value="Dus"/>
    <property type="match status" value="1"/>
</dbReference>
<keyword evidence="2 9" id="KW-0820">tRNA-binding</keyword>
<keyword evidence="6 9" id="KW-0521">NADP</keyword>
<comment type="similarity">
    <text evidence="9">Belongs to the Dus family. DusA subfamily.</text>
</comment>
<accession>A0A423PEB4</accession>
<gene>
    <name evidence="9" type="primary">dusA</name>
    <name evidence="14" type="ORF">SAHL_16340</name>
</gene>
<keyword evidence="5 9" id="KW-0819">tRNA processing</keyword>
<comment type="catalytic activity">
    <reaction evidence="9">
        <text>5,6-dihydrouridine(20a) in tRNA + NADP(+) = uridine(20a) in tRNA + NADPH + H(+)</text>
        <dbReference type="Rhea" id="RHEA:53344"/>
        <dbReference type="Rhea" id="RHEA-COMP:13535"/>
        <dbReference type="Rhea" id="RHEA-COMP:13536"/>
        <dbReference type="ChEBI" id="CHEBI:15378"/>
        <dbReference type="ChEBI" id="CHEBI:57783"/>
        <dbReference type="ChEBI" id="CHEBI:58349"/>
        <dbReference type="ChEBI" id="CHEBI:65315"/>
        <dbReference type="ChEBI" id="CHEBI:74443"/>
    </reaction>
</comment>
<evidence type="ECO:0000259" key="13">
    <source>
        <dbReference type="Pfam" id="PF01207"/>
    </source>
</evidence>
<evidence type="ECO:0000256" key="2">
    <source>
        <dbReference type="ARBA" id="ARBA00022555"/>
    </source>
</evidence>
<dbReference type="OrthoDB" id="9783413at2"/>
<name>A0A423PEB4_9GAMM</name>
<sequence length="340" mass="36701">MTVSAAPNSIRRTPGARVSVAPMMAWTTPAQRYFMRRITRDALLYTEMVTTGALIHGDTARLLAFNADEHPVALQLGGSEPGDMAHCAALAEAAGYDEVNINVGCPSDRVQNGAFGACLMAEPARVADCVAAMKARVAIPVTVKTRIGIDNQDSYAFLQTFAAAVRAAGADHLTVHARKAWLSGLSPKENREVPPLDYDRVHRLAAEFAGWPIGLNGGVTTLESAAAQLEHVDSVMIGREAYRNPYVMADVDRRLFGRDATAPTRAEIVAGMRDYIGRHLAAGGALKDVTRHMLGLYHGRPGGRAWRRVLSEEGHRPEADLSVVDRALARVEPEFEEAPA</sequence>
<dbReference type="GO" id="GO:0102264">
    <property type="term" value="F:tRNA-dihydrouridine20 synthase activity"/>
    <property type="evidence" value="ECO:0007669"/>
    <property type="project" value="UniProtKB-EC"/>
</dbReference>
<keyword evidence="12" id="KW-0547">Nucleotide-binding</keyword>
<organism evidence="14 15">
    <name type="scientific">Salinisphaera orenii YIM 95161</name>
    <dbReference type="NCBI Taxonomy" id="1051139"/>
    <lineage>
        <taxon>Bacteria</taxon>
        <taxon>Pseudomonadati</taxon>
        <taxon>Pseudomonadota</taxon>
        <taxon>Gammaproteobacteria</taxon>
        <taxon>Salinisphaerales</taxon>
        <taxon>Salinisphaeraceae</taxon>
        <taxon>Salinisphaera</taxon>
    </lineage>
</organism>
<dbReference type="PANTHER" id="PTHR42907:SF1">
    <property type="entry name" value="FMN-LINKED OXIDOREDUCTASES SUPERFAMILY PROTEIN"/>
    <property type="match status" value="1"/>
</dbReference>
<dbReference type="PIRSF" id="PIRSF006621">
    <property type="entry name" value="Dus"/>
    <property type="match status" value="1"/>
</dbReference>
<comment type="function">
    <text evidence="9">Catalyzes the synthesis of 5,6-dihydrouridine (D), a modified base found in the D-loop of most tRNAs, via the reduction of the C5-C6 double bond in target uridines. Specifically modifies U20 and U20a in tRNAs.</text>
</comment>
<dbReference type="RefSeq" id="WP_123592464.1">
    <property type="nucleotide sequence ID" value="NZ_AYKF01000132.1"/>
</dbReference>
<feature type="binding site" evidence="9 12">
    <location>
        <position position="75"/>
    </location>
    <ligand>
        <name>FMN</name>
        <dbReference type="ChEBI" id="CHEBI:58210"/>
    </ligand>
</feature>
<evidence type="ECO:0000256" key="11">
    <source>
        <dbReference type="PIRSR" id="PIRSR006621-1"/>
    </source>
</evidence>
<evidence type="ECO:0000256" key="9">
    <source>
        <dbReference type="HAMAP-Rule" id="MF_02041"/>
    </source>
</evidence>
<dbReference type="HAMAP" id="MF_02041">
    <property type="entry name" value="DusA_subfam"/>
    <property type="match status" value="1"/>
</dbReference>
<dbReference type="InterPro" id="IPR018517">
    <property type="entry name" value="tRNA_hU_synthase_CS"/>
</dbReference>
<comment type="cofactor">
    <cofactor evidence="1 9 10 12">
        <name>FMN</name>
        <dbReference type="ChEBI" id="CHEBI:58210"/>
    </cofactor>
</comment>
<keyword evidence="7 9" id="KW-0694">RNA-binding</keyword>
<feature type="binding site" evidence="9 12">
    <location>
        <begin position="216"/>
        <end position="218"/>
    </location>
    <ligand>
        <name>FMN</name>
        <dbReference type="ChEBI" id="CHEBI:58210"/>
    </ligand>
</feature>
<dbReference type="Proteomes" id="UP000285123">
    <property type="component" value="Unassembled WGS sequence"/>
</dbReference>
<keyword evidence="8 9" id="KW-0560">Oxidoreductase</keyword>
<comment type="similarity">
    <text evidence="10">Belongs to the dus family.</text>
</comment>
<keyword evidence="4 9" id="KW-0288">FMN</keyword>
<comment type="caution">
    <text evidence="14">The sequence shown here is derived from an EMBL/GenBank/DDBJ whole genome shotgun (WGS) entry which is preliminary data.</text>
</comment>
<evidence type="ECO:0000256" key="5">
    <source>
        <dbReference type="ARBA" id="ARBA00022694"/>
    </source>
</evidence>
<keyword evidence="3 9" id="KW-0285">Flavoprotein</keyword>
<evidence type="ECO:0000256" key="10">
    <source>
        <dbReference type="PIRNR" id="PIRNR006621"/>
    </source>
</evidence>
<dbReference type="CDD" id="cd02801">
    <property type="entry name" value="DUS_like_FMN"/>
    <property type="match status" value="1"/>
</dbReference>
<evidence type="ECO:0000256" key="8">
    <source>
        <dbReference type="ARBA" id="ARBA00023002"/>
    </source>
</evidence>
<feature type="site" description="Interacts with tRNA" evidence="9">
    <location>
        <position position="102"/>
    </location>
</feature>
<dbReference type="PROSITE" id="PS01136">
    <property type="entry name" value="UPF0034"/>
    <property type="match status" value="1"/>
</dbReference>
<feature type="site" description="Interacts with tRNA; defines subfamily-specific binding signature" evidence="9">
    <location>
        <position position="304"/>
    </location>
</feature>
<feature type="active site" description="Proton donor" evidence="9 11">
    <location>
        <position position="105"/>
    </location>
</feature>
<evidence type="ECO:0000256" key="3">
    <source>
        <dbReference type="ARBA" id="ARBA00022630"/>
    </source>
</evidence>
<dbReference type="NCBIfam" id="NF008774">
    <property type="entry name" value="PRK11815.1"/>
    <property type="match status" value="1"/>
</dbReference>
<feature type="site" description="Interacts with tRNA; defines subfamily-specific binding signature" evidence="9">
    <location>
        <position position="188"/>
    </location>
</feature>
<dbReference type="Gene3D" id="3.20.20.70">
    <property type="entry name" value="Aldolase class I"/>
    <property type="match status" value="1"/>
</dbReference>
<feature type="binding site" evidence="9 12">
    <location>
        <position position="176"/>
    </location>
    <ligand>
        <name>FMN</name>
        <dbReference type="ChEBI" id="CHEBI:58210"/>
    </ligand>
</feature>
<evidence type="ECO:0000256" key="12">
    <source>
        <dbReference type="PIRSR" id="PIRSR006621-2"/>
    </source>
</evidence>
<dbReference type="GO" id="GO:0102266">
    <property type="term" value="F:tRNA-dihydrouridine20a synthase activity"/>
    <property type="evidence" value="ECO:0007669"/>
    <property type="project" value="RHEA"/>
</dbReference>
<evidence type="ECO:0000313" key="15">
    <source>
        <dbReference type="Proteomes" id="UP000285123"/>
    </source>
</evidence>
<evidence type="ECO:0000256" key="6">
    <source>
        <dbReference type="ARBA" id="ARBA00022857"/>
    </source>
</evidence>
<feature type="domain" description="DUS-like FMN-binding" evidence="13">
    <location>
        <begin position="20"/>
        <end position="319"/>
    </location>
</feature>
<dbReference type="GO" id="GO:0010181">
    <property type="term" value="F:FMN binding"/>
    <property type="evidence" value="ECO:0007669"/>
    <property type="project" value="UniProtKB-UniRule"/>
</dbReference>
<evidence type="ECO:0000256" key="4">
    <source>
        <dbReference type="ARBA" id="ARBA00022643"/>
    </source>
</evidence>
<dbReference type="GO" id="GO:0000049">
    <property type="term" value="F:tRNA binding"/>
    <property type="evidence" value="ECO:0007669"/>
    <property type="project" value="UniProtKB-UniRule"/>
</dbReference>
<dbReference type="InterPro" id="IPR035587">
    <property type="entry name" value="DUS-like_FMN-bd"/>
</dbReference>
<evidence type="ECO:0000256" key="1">
    <source>
        <dbReference type="ARBA" id="ARBA00001917"/>
    </source>
</evidence>
<dbReference type="InterPro" id="IPR013785">
    <property type="entry name" value="Aldolase_TIM"/>
</dbReference>
<dbReference type="EMBL" id="AYKF01000132">
    <property type="protein sequence ID" value="ROO23927.1"/>
    <property type="molecule type" value="Genomic_DNA"/>
</dbReference>
<comment type="catalytic activity">
    <reaction evidence="9">
        <text>5,6-dihydrouridine(20a) in tRNA + NAD(+) = uridine(20a) in tRNA + NADH + H(+)</text>
        <dbReference type="Rhea" id="RHEA:53348"/>
        <dbReference type="Rhea" id="RHEA-COMP:13535"/>
        <dbReference type="Rhea" id="RHEA-COMP:13536"/>
        <dbReference type="ChEBI" id="CHEBI:15378"/>
        <dbReference type="ChEBI" id="CHEBI:57540"/>
        <dbReference type="ChEBI" id="CHEBI:57945"/>
        <dbReference type="ChEBI" id="CHEBI:65315"/>
        <dbReference type="ChEBI" id="CHEBI:74443"/>
    </reaction>
</comment>
<dbReference type="AlphaFoldDB" id="A0A423PEB4"/>
<feature type="binding site" evidence="9 12">
    <location>
        <begin position="238"/>
        <end position="239"/>
    </location>
    <ligand>
        <name>FMN</name>
        <dbReference type="ChEBI" id="CHEBI:58210"/>
    </ligand>
</feature>